<proteinExistence type="predicted"/>
<dbReference type="GeneID" id="34464500"/>
<keyword evidence="1" id="KW-0812">Transmembrane</keyword>
<sequence length="153" mass="17128">MVQSQRVPTEWNKDCMCISQLSQVQFSPSGIFDFILSNYGTWSHLERVSYSVGAPSTLSFLQPSLHQIQIALIDGRILFSFLFFNSFIHTSLVFFLYNLLSLPFFDTLHILSSTSIVHSSSLLSSLLLPFAPLCTHSLFPYNVSVSLVSVLGV</sequence>
<dbReference type="RefSeq" id="XP_022398820.1">
    <property type="nucleotide sequence ID" value="XM_022548239.1"/>
</dbReference>
<keyword evidence="1" id="KW-1133">Transmembrane helix</keyword>
<dbReference type="Proteomes" id="UP000184300">
    <property type="component" value="Unassembled WGS sequence"/>
</dbReference>
<name>A0A1L9VE79_ASPGL</name>
<reference evidence="3" key="1">
    <citation type="journal article" date="2017" name="Genome Biol.">
        <title>Comparative genomics reveals high biological diversity and specific adaptations in the industrially and medically important fungal genus Aspergillus.</title>
        <authorList>
            <person name="de Vries R.P."/>
            <person name="Riley R."/>
            <person name="Wiebenga A."/>
            <person name="Aguilar-Osorio G."/>
            <person name="Amillis S."/>
            <person name="Uchima C.A."/>
            <person name="Anderluh G."/>
            <person name="Asadollahi M."/>
            <person name="Askin M."/>
            <person name="Barry K."/>
            <person name="Battaglia E."/>
            <person name="Bayram O."/>
            <person name="Benocci T."/>
            <person name="Braus-Stromeyer S.A."/>
            <person name="Caldana C."/>
            <person name="Canovas D."/>
            <person name="Cerqueira G.C."/>
            <person name="Chen F."/>
            <person name="Chen W."/>
            <person name="Choi C."/>
            <person name="Clum A."/>
            <person name="Dos Santos R.A."/>
            <person name="Damasio A.R."/>
            <person name="Diallinas G."/>
            <person name="Emri T."/>
            <person name="Fekete E."/>
            <person name="Flipphi M."/>
            <person name="Freyberg S."/>
            <person name="Gallo A."/>
            <person name="Gournas C."/>
            <person name="Habgood R."/>
            <person name="Hainaut M."/>
            <person name="Harispe M.L."/>
            <person name="Henrissat B."/>
            <person name="Hilden K.S."/>
            <person name="Hope R."/>
            <person name="Hossain A."/>
            <person name="Karabika E."/>
            <person name="Karaffa L."/>
            <person name="Karanyi Z."/>
            <person name="Krasevec N."/>
            <person name="Kuo A."/>
            <person name="Kusch H."/>
            <person name="LaButti K."/>
            <person name="Lagendijk E.L."/>
            <person name="Lapidus A."/>
            <person name="Levasseur A."/>
            <person name="Lindquist E."/>
            <person name="Lipzen A."/>
            <person name="Logrieco A.F."/>
            <person name="MacCabe A."/>
            <person name="Maekelae M.R."/>
            <person name="Malavazi I."/>
            <person name="Melin P."/>
            <person name="Meyer V."/>
            <person name="Mielnichuk N."/>
            <person name="Miskei M."/>
            <person name="Molnar A.P."/>
            <person name="Mule G."/>
            <person name="Ngan C.Y."/>
            <person name="Orejas M."/>
            <person name="Orosz E."/>
            <person name="Ouedraogo J.P."/>
            <person name="Overkamp K.M."/>
            <person name="Park H.-S."/>
            <person name="Perrone G."/>
            <person name="Piumi F."/>
            <person name="Punt P.J."/>
            <person name="Ram A.F."/>
            <person name="Ramon A."/>
            <person name="Rauscher S."/>
            <person name="Record E."/>
            <person name="Riano-Pachon D.M."/>
            <person name="Robert V."/>
            <person name="Roehrig J."/>
            <person name="Ruller R."/>
            <person name="Salamov A."/>
            <person name="Salih N.S."/>
            <person name="Samson R.A."/>
            <person name="Sandor E."/>
            <person name="Sanguinetti M."/>
            <person name="Schuetze T."/>
            <person name="Sepcic K."/>
            <person name="Shelest E."/>
            <person name="Sherlock G."/>
            <person name="Sophianopoulou V."/>
            <person name="Squina F.M."/>
            <person name="Sun H."/>
            <person name="Susca A."/>
            <person name="Todd R.B."/>
            <person name="Tsang A."/>
            <person name="Unkles S.E."/>
            <person name="van de Wiele N."/>
            <person name="van Rossen-Uffink D."/>
            <person name="Oliveira J.V."/>
            <person name="Vesth T.C."/>
            <person name="Visser J."/>
            <person name="Yu J.-H."/>
            <person name="Zhou M."/>
            <person name="Andersen M.R."/>
            <person name="Archer D.B."/>
            <person name="Baker S.E."/>
            <person name="Benoit I."/>
            <person name="Brakhage A.A."/>
            <person name="Braus G.H."/>
            <person name="Fischer R."/>
            <person name="Frisvad J.C."/>
            <person name="Goldman G.H."/>
            <person name="Houbraken J."/>
            <person name="Oakley B."/>
            <person name="Pocsi I."/>
            <person name="Scazzocchio C."/>
            <person name="Seiboth B."/>
            <person name="vanKuyk P.A."/>
            <person name="Wortman J."/>
            <person name="Dyer P.S."/>
            <person name="Grigoriev I.V."/>
        </authorList>
    </citation>
    <scope>NUCLEOTIDE SEQUENCE [LARGE SCALE GENOMIC DNA]</scope>
    <source>
        <strain evidence="3">CBS 516.65</strain>
    </source>
</reference>
<organism evidence="2 3">
    <name type="scientific">Aspergillus glaucus CBS 516.65</name>
    <dbReference type="NCBI Taxonomy" id="1160497"/>
    <lineage>
        <taxon>Eukaryota</taxon>
        <taxon>Fungi</taxon>
        <taxon>Dikarya</taxon>
        <taxon>Ascomycota</taxon>
        <taxon>Pezizomycotina</taxon>
        <taxon>Eurotiomycetes</taxon>
        <taxon>Eurotiomycetidae</taxon>
        <taxon>Eurotiales</taxon>
        <taxon>Aspergillaceae</taxon>
        <taxon>Aspergillus</taxon>
        <taxon>Aspergillus subgen. Aspergillus</taxon>
    </lineage>
</organism>
<dbReference type="VEuPathDB" id="FungiDB:ASPGLDRAFT_572022"/>
<evidence type="ECO:0000313" key="3">
    <source>
        <dbReference type="Proteomes" id="UP000184300"/>
    </source>
</evidence>
<gene>
    <name evidence="2" type="ORF">ASPGLDRAFT_572022</name>
</gene>
<protein>
    <submittedName>
        <fullName evidence="2">Uncharacterized protein</fullName>
    </submittedName>
</protein>
<accession>A0A1L9VE79</accession>
<evidence type="ECO:0000313" key="2">
    <source>
        <dbReference type="EMBL" id="OJJ82122.1"/>
    </source>
</evidence>
<evidence type="ECO:0000256" key="1">
    <source>
        <dbReference type="SAM" id="Phobius"/>
    </source>
</evidence>
<dbReference type="AlphaFoldDB" id="A0A1L9VE79"/>
<feature type="transmembrane region" description="Helical" evidence="1">
    <location>
        <begin position="77"/>
        <end position="97"/>
    </location>
</feature>
<dbReference type="EMBL" id="KV878903">
    <property type="protein sequence ID" value="OJJ82122.1"/>
    <property type="molecule type" value="Genomic_DNA"/>
</dbReference>
<keyword evidence="3" id="KW-1185">Reference proteome</keyword>
<keyword evidence="1" id="KW-0472">Membrane</keyword>